<dbReference type="Pfam" id="PF12836">
    <property type="entry name" value="HHH_3"/>
    <property type="match status" value="1"/>
</dbReference>
<dbReference type="Gene3D" id="1.10.150.320">
    <property type="entry name" value="Photosystem II 12 kDa extrinsic protein"/>
    <property type="match status" value="1"/>
</dbReference>
<name>A0ABS3NAV8_9BACI</name>
<dbReference type="InterPro" id="IPR051675">
    <property type="entry name" value="Endo/Exo/Phosphatase_dom_1"/>
</dbReference>
<accession>A0ABS3NAV8</accession>
<dbReference type="Proteomes" id="UP000663981">
    <property type="component" value="Unassembled WGS sequence"/>
</dbReference>
<keyword evidence="3" id="KW-1185">Reference proteome</keyword>
<proteinExistence type="predicted"/>
<dbReference type="EMBL" id="JAGDEL010000037">
    <property type="protein sequence ID" value="MBO1515414.1"/>
    <property type="molecule type" value="Genomic_DNA"/>
</dbReference>
<feature type="transmembrane region" description="Helical" evidence="1">
    <location>
        <begin position="20"/>
        <end position="40"/>
    </location>
</feature>
<sequence>MAKKITSKGRTWELMNSIWMLWTIATLGFFNYISFFYIAYRVKQRKWTIWGIIYAIPFIVYIISTETVSQESGLSDAAFGALMISWIGSIFHAIKVRPEYLIRLEQYKKIDNNHIDQLRQSIQKEYETEGQNSSNNDQTFKTVLKKDNQVVKNNTVQETITPVDINTSSEEEIASIPSIGAILAKKVMTIREQKGGFSSIDDFAELLQLKPHVRERIKPYVEFSKLENQVSKNSEEKSGRIVDF</sequence>
<keyword evidence="1" id="KW-1133">Transmembrane helix</keyword>
<evidence type="ECO:0000313" key="3">
    <source>
        <dbReference type="Proteomes" id="UP000663981"/>
    </source>
</evidence>
<evidence type="ECO:0000256" key="1">
    <source>
        <dbReference type="SAM" id="Phobius"/>
    </source>
</evidence>
<dbReference type="SUPFAM" id="SSF47781">
    <property type="entry name" value="RuvA domain 2-like"/>
    <property type="match status" value="1"/>
</dbReference>
<comment type="caution">
    <text evidence="2">The sequence shown here is derived from an EMBL/GenBank/DDBJ whole genome shotgun (WGS) entry which is preliminary data.</text>
</comment>
<dbReference type="PANTHER" id="PTHR21180">
    <property type="entry name" value="ENDONUCLEASE/EXONUCLEASE/PHOSPHATASE FAMILY DOMAIN-CONTAINING PROTEIN 1"/>
    <property type="match status" value="1"/>
</dbReference>
<protein>
    <submittedName>
        <fullName evidence="2">Helix-hairpin-helix domain-containing protein</fullName>
    </submittedName>
</protein>
<gene>
    <name evidence="2" type="ORF">I7822_27765</name>
</gene>
<reference evidence="2 3" key="1">
    <citation type="submission" date="2021-03" db="EMBL/GenBank/DDBJ databases">
        <title>Whole genome sequence of Metabacillus bambusae BG109.</title>
        <authorList>
            <person name="Jeong J.W."/>
        </authorList>
    </citation>
    <scope>NUCLEOTIDE SEQUENCE [LARGE SCALE GENOMIC DNA]</scope>
    <source>
        <strain evidence="2 3">BG109</strain>
    </source>
</reference>
<dbReference type="RefSeq" id="WP_207982276.1">
    <property type="nucleotide sequence ID" value="NZ_JAGDEL010000037.1"/>
</dbReference>
<keyword evidence="1" id="KW-0812">Transmembrane</keyword>
<evidence type="ECO:0000313" key="2">
    <source>
        <dbReference type="EMBL" id="MBO1515414.1"/>
    </source>
</evidence>
<organism evidence="2 3">
    <name type="scientific">Metabacillus bambusae</name>
    <dbReference type="NCBI Taxonomy" id="2795218"/>
    <lineage>
        <taxon>Bacteria</taxon>
        <taxon>Bacillati</taxon>
        <taxon>Bacillota</taxon>
        <taxon>Bacilli</taxon>
        <taxon>Bacillales</taxon>
        <taxon>Bacillaceae</taxon>
        <taxon>Metabacillus</taxon>
    </lineage>
</organism>
<feature type="transmembrane region" description="Helical" evidence="1">
    <location>
        <begin position="77"/>
        <end position="94"/>
    </location>
</feature>
<dbReference type="PANTHER" id="PTHR21180:SF32">
    <property type="entry name" value="ENDONUCLEASE_EXONUCLEASE_PHOSPHATASE FAMILY DOMAIN-CONTAINING PROTEIN 1"/>
    <property type="match status" value="1"/>
</dbReference>
<dbReference type="InterPro" id="IPR010994">
    <property type="entry name" value="RuvA_2-like"/>
</dbReference>
<keyword evidence="1" id="KW-0472">Membrane</keyword>
<feature type="transmembrane region" description="Helical" evidence="1">
    <location>
        <begin position="47"/>
        <end position="65"/>
    </location>
</feature>